<proteinExistence type="inferred from homology"/>
<evidence type="ECO:0000313" key="4">
    <source>
        <dbReference type="EMBL" id="MWA03051.1"/>
    </source>
</evidence>
<dbReference type="Proteomes" id="UP000462055">
    <property type="component" value="Unassembled WGS sequence"/>
</dbReference>
<dbReference type="InterPro" id="IPR002397">
    <property type="entry name" value="Cyt_P450_B"/>
</dbReference>
<dbReference type="PANTHER" id="PTHR46696:SF6">
    <property type="entry name" value="P450, PUTATIVE (EUROFUNG)-RELATED"/>
    <property type="match status" value="1"/>
</dbReference>
<keyword evidence="2" id="KW-0503">Monooxygenase</keyword>
<comment type="caution">
    <text evidence="3">The sequence shown here is derived from an EMBL/GenBank/DDBJ whole genome shotgun (WGS) entry which is preliminary data.</text>
</comment>
<dbReference type="InterPro" id="IPR017972">
    <property type="entry name" value="Cyt_P450_CS"/>
</dbReference>
<name>A0A6I4MEJ5_9ACTN</name>
<evidence type="ECO:0000256" key="1">
    <source>
        <dbReference type="ARBA" id="ARBA00010617"/>
    </source>
</evidence>
<accession>A0A6I4MEJ5</accession>
<dbReference type="EMBL" id="WBMS02000017">
    <property type="protein sequence ID" value="MWA03051.1"/>
    <property type="molecule type" value="Genomic_DNA"/>
</dbReference>
<dbReference type="PANTHER" id="PTHR46696">
    <property type="entry name" value="P450, PUTATIVE (EUROFUNG)-RELATED"/>
    <property type="match status" value="1"/>
</dbReference>
<dbReference type="PRINTS" id="PR00359">
    <property type="entry name" value="BP450"/>
</dbReference>
<protein>
    <submittedName>
        <fullName evidence="3">Cytochrome P450</fullName>
    </submittedName>
</protein>
<dbReference type="PROSITE" id="PS00086">
    <property type="entry name" value="CYTOCHROME_P450"/>
    <property type="match status" value="1"/>
</dbReference>
<evidence type="ECO:0000256" key="2">
    <source>
        <dbReference type="RuleBase" id="RU000461"/>
    </source>
</evidence>
<evidence type="ECO:0000313" key="3">
    <source>
        <dbReference type="EMBL" id="MWA02377.1"/>
    </source>
</evidence>
<dbReference type="InterPro" id="IPR001128">
    <property type="entry name" value="Cyt_P450"/>
</dbReference>
<evidence type="ECO:0000313" key="5">
    <source>
        <dbReference type="Proteomes" id="UP000462055"/>
    </source>
</evidence>
<dbReference type="RefSeq" id="WP_151594834.1">
    <property type="nucleotide sequence ID" value="NZ_WBMS02000013.1"/>
</dbReference>
<keyword evidence="5" id="KW-1185">Reference proteome</keyword>
<sequence length="407" mass="45333">MSLTEHRMVGAGPVEDAGRRFDDLRGEHTIVKVEEPERAYWMVLGHDLTRECLQNPSAFSSDVITPLNQDPPFKMIPIQLDPPEHTRWRRLLARYFSPRQMALLRPRLEQRTRELVAEIKQKGECDYVSEFALQFPTVVFLEMMGLPVDELPRFLEWEKLALAPSADGTFDADRQAAGILSVVGYFQAAIARTRDGGEHGDELLSQTTAWELDGVPISDDVLVNCCLLLFLAGLDTVAMSLAFAMYHLATHDADREHVAAVAAAGGSMDEIVEEMLRFYAVPEIGRKVVHDMEIDCHRLRAGELVLFPLVAGNRDDALVAGADHVDLRRGRTTPHLAFGGGPHRCLGSHLARIEMNIALRGWHEAVPVYRLAHGATPRAYWSNVHGLMELRLSGFGEACSERREGAG</sequence>
<dbReference type="GO" id="GO:0005506">
    <property type="term" value="F:iron ion binding"/>
    <property type="evidence" value="ECO:0007669"/>
    <property type="project" value="InterPro"/>
</dbReference>
<dbReference type="GO" id="GO:0020037">
    <property type="term" value="F:heme binding"/>
    <property type="evidence" value="ECO:0007669"/>
    <property type="project" value="InterPro"/>
</dbReference>
<dbReference type="Gene3D" id="1.10.630.10">
    <property type="entry name" value="Cytochrome P450"/>
    <property type="match status" value="1"/>
</dbReference>
<keyword evidence="2" id="KW-0349">Heme</keyword>
<dbReference type="GO" id="GO:0016705">
    <property type="term" value="F:oxidoreductase activity, acting on paired donors, with incorporation or reduction of molecular oxygen"/>
    <property type="evidence" value="ECO:0007669"/>
    <property type="project" value="InterPro"/>
</dbReference>
<dbReference type="PRINTS" id="PR00385">
    <property type="entry name" value="P450"/>
</dbReference>
<keyword evidence="2" id="KW-0560">Oxidoreductase</keyword>
<keyword evidence="2" id="KW-0479">Metal-binding</keyword>
<dbReference type="SUPFAM" id="SSF48264">
    <property type="entry name" value="Cytochrome P450"/>
    <property type="match status" value="1"/>
</dbReference>
<dbReference type="AlphaFoldDB" id="A0A6I4MEJ5"/>
<keyword evidence="2" id="KW-0408">Iron</keyword>
<dbReference type="InterPro" id="IPR036396">
    <property type="entry name" value="Cyt_P450_sf"/>
</dbReference>
<reference evidence="3 5" key="1">
    <citation type="submission" date="2019-12" db="EMBL/GenBank/DDBJ databases">
        <title>Actinomadura physcomitrii sp. nov., a novel actinomycete isolated from moss [Physcomitrium sphaericum (Ludw) Fuernr].</title>
        <authorList>
            <person name="Zhuang X."/>
        </authorList>
    </citation>
    <scope>NUCLEOTIDE SEQUENCE [LARGE SCALE GENOMIC DNA]</scope>
    <source>
        <strain evidence="3 5">LD22</strain>
    </source>
</reference>
<comment type="similarity">
    <text evidence="1 2">Belongs to the cytochrome P450 family.</text>
</comment>
<organism evidence="3 5">
    <name type="scientific">Actinomadura physcomitrii</name>
    <dbReference type="NCBI Taxonomy" id="2650748"/>
    <lineage>
        <taxon>Bacteria</taxon>
        <taxon>Bacillati</taxon>
        <taxon>Actinomycetota</taxon>
        <taxon>Actinomycetes</taxon>
        <taxon>Streptosporangiales</taxon>
        <taxon>Thermomonosporaceae</taxon>
        <taxon>Actinomadura</taxon>
    </lineage>
</organism>
<gene>
    <name evidence="3" type="ORF">F8568_018790</name>
    <name evidence="4" type="ORF">F8568_022260</name>
</gene>
<dbReference type="EMBL" id="WBMS02000013">
    <property type="protein sequence ID" value="MWA02377.1"/>
    <property type="molecule type" value="Genomic_DNA"/>
</dbReference>
<dbReference type="Pfam" id="PF00067">
    <property type="entry name" value="p450"/>
    <property type="match status" value="1"/>
</dbReference>
<dbReference type="GO" id="GO:0004497">
    <property type="term" value="F:monooxygenase activity"/>
    <property type="evidence" value="ECO:0007669"/>
    <property type="project" value="UniProtKB-KW"/>
</dbReference>